<dbReference type="SUPFAM" id="SSF55729">
    <property type="entry name" value="Acyl-CoA N-acyltransferases (Nat)"/>
    <property type="match status" value="2"/>
</dbReference>
<keyword evidence="5" id="KW-0012">Acyltransferase</keyword>
<evidence type="ECO:0008006" key="10">
    <source>
        <dbReference type="Google" id="ProtNLM"/>
    </source>
</evidence>
<evidence type="ECO:0000256" key="1">
    <source>
        <dbReference type="ARBA" id="ARBA00009943"/>
    </source>
</evidence>
<comment type="similarity">
    <text evidence="1">Belongs to the FemABX family.</text>
</comment>
<evidence type="ECO:0000256" key="5">
    <source>
        <dbReference type="ARBA" id="ARBA00023315"/>
    </source>
</evidence>
<dbReference type="GO" id="GO:0016755">
    <property type="term" value="F:aminoacyltransferase activity"/>
    <property type="evidence" value="ECO:0007669"/>
    <property type="project" value="InterPro"/>
</dbReference>
<dbReference type="PANTHER" id="PTHR36174:SF1">
    <property type="entry name" value="LIPID II:GLYCINE GLYCYLTRANSFERASE"/>
    <property type="match status" value="1"/>
</dbReference>
<organism evidence="8 9">
    <name type="scientific">Candidatus Portnoybacteria bacterium CG06_land_8_20_14_3_00_39_12</name>
    <dbReference type="NCBI Taxonomy" id="1974809"/>
    <lineage>
        <taxon>Bacteria</taxon>
        <taxon>Candidatus Portnoyibacteriota</taxon>
    </lineage>
</organism>
<dbReference type="GO" id="GO:0071555">
    <property type="term" value="P:cell wall organization"/>
    <property type="evidence" value="ECO:0007669"/>
    <property type="project" value="UniProtKB-KW"/>
</dbReference>
<name>A0A2M7AWE4_9BACT</name>
<dbReference type="PROSITE" id="PS51191">
    <property type="entry name" value="FEMABX"/>
    <property type="match status" value="1"/>
</dbReference>
<dbReference type="InterPro" id="IPR050644">
    <property type="entry name" value="PG_Glycine_Bridge_Synth"/>
</dbReference>
<dbReference type="PANTHER" id="PTHR36174">
    <property type="entry name" value="LIPID II:GLYCINE GLYCYLTRANSFERASE"/>
    <property type="match status" value="1"/>
</dbReference>
<feature type="coiled-coil region" evidence="7">
    <location>
        <begin position="78"/>
        <end position="126"/>
    </location>
</feature>
<comment type="caution">
    <text evidence="8">The sequence shown here is derived from an EMBL/GenBank/DDBJ whole genome shotgun (WGS) entry which is preliminary data.</text>
</comment>
<sequence length="337" mass="38910">MMSYSSENKETWNQAVVNHGADFLQSFQWSEFQKSIGQKVIKQEIAGVPVQIIKYPLPLKQSYLYAPHVFSAKGKAQSKKLEKELQELKIICKQEKSIFLRVDFLREQETESAAEMRQELKEAKFKSAPANYYFSAISQPPFAAHLDIGGSEEQILSNMRYNTRRSIRLAKERGVAVEQLENIKSFFNLLTQTSQRKNVGLHPREHYFKLKQAFGEDLVLLMAYNKKQLLAGAMILFFGEQATYLHAGSLPGSQNQEAPYLILWQAILEAKKRGCKILDLGAVAPEGSQNHPWQSITTFKMGWRPKIVNYLSAYDWVNKPFWYKMYCLRKKFSIFNL</sequence>
<dbReference type="InterPro" id="IPR003447">
    <property type="entry name" value="FEMABX"/>
</dbReference>
<proteinExistence type="inferred from homology"/>
<keyword evidence="4" id="KW-0573">Peptidoglycan synthesis</keyword>
<evidence type="ECO:0000313" key="9">
    <source>
        <dbReference type="Proteomes" id="UP000228775"/>
    </source>
</evidence>
<evidence type="ECO:0000313" key="8">
    <source>
        <dbReference type="EMBL" id="PIU74932.1"/>
    </source>
</evidence>
<keyword evidence="2" id="KW-0808">Transferase</keyword>
<keyword evidence="7" id="KW-0175">Coiled coil</keyword>
<protein>
    <recommendedName>
        <fullName evidence="10">BioF2-like acetyltransferase domain-containing protein</fullName>
    </recommendedName>
</protein>
<evidence type="ECO:0000256" key="3">
    <source>
        <dbReference type="ARBA" id="ARBA00022960"/>
    </source>
</evidence>
<dbReference type="Pfam" id="PF02388">
    <property type="entry name" value="FemAB"/>
    <property type="match status" value="1"/>
</dbReference>
<dbReference type="GO" id="GO:0008360">
    <property type="term" value="P:regulation of cell shape"/>
    <property type="evidence" value="ECO:0007669"/>
    <property type="project" value="UniProtKB-KW"/>
</dbReference>
<dbReference type="Proteomes" id="UP000228775">
    <property type="component" value="Unassembled WGS sequence"/>
</dbReference>
<keyword evidence="3" id="KW-0133">Cell shape</keyword>
<dbReference type="InterPro" id="IPR016181">
    <property type="entry name" value="Acyl_CoA_acyltransferase"/>
</dbReference>
<keyword evidence="6" id="KW-0961">Cell wall biogenesis/degradation</keyword>
<evidence type="ECO:0000256" key="7">
    <source>
        <dbReference type="SAM" id="Coils"/>
    </source>
</evidence>
<evidence type="ECO:0000256" key="4">
    <source>
        <dbReference type="ARBA" id="ARBA00022984"/>
    </source>
</evidence>
<gene>
    <name evidence="8" type="ORF">COS76_03490</name>
</gene>
<dbReference type="AlphaFoldDB" id="A0A2M7AWE4"/>
<evidence type="ECO:0000256" key="6">
    <source>
        <dbReference type="ARBA" id="ARBA00023316"/>
    </source>
</evidence>
<reference evidence="9" key="1">
    <citation type="submission" date="2017-09" db="EMBL/GenBank/DDBJ databases">
        <title>Depth-based differentiation of microbial function through sediment-hosted aquifers and enrichment of novel symbionts in the deep terrestrial subsurface.</title>
        <authorList>
            <person name="Probst A.J."/>
            <person name="Ladd B."/>
            <person name="Jarett J.K."/>
            <person name="Geller-Mcgrath D.E."/>
            <person name="Sieber C.M.K."/>
            <person name="Emerson J.B."/>
            <person name="Anantharaman K."/>
            <person name="Thomas B.C."/>
            <person name="Malmstrom R."/>
            <person name="Stieglmeier M."/>
            <person name="Klingl A."/>
            <person name="Woyke T."/>
            <person name="Ryan C.M."/>
            <person name="Banfield J.F."/>
        </authorList>
    </citation>
    <scope>NUCLEOTIDE SEQUENCE [LARGE SCALE GENOMIC DNA]</scope>
</reference>
<dbReference type="GO" id="GO:0009252">
    <property type="term" value="P:peptidoglycan biosynthetic process"/>
    <property type="evidence" value="ECO:0007669"/>
    <property type="project" value="UniProtKB-KW"/>
</dbReference>
<dbReference type="Gene3D" id="3.40.630.30">
    <property type="match status" value="2"/>
</dbReference>
<accession>A0A2M7AWE4</accession>
<evidence type="ECO:0000256" key="2">
    <source>
        <dbReference type="ARBA" id="ARBA00022679"/>
    </source>
</evidence>
<dbReference type="EMBL" id="PEVY01000072">
    <property type="protein sequence ID" value="PIU74932.1"/>
    <property type="molecule type" value="Genomic_DNA"/>
</dbReference>